<dbReference type="SUPFAM" id="SSF141072">
    <property type="entry name" value="CalX-like"/>
    <property type="match status" value="4"/>
</dbReference>
<keyword evidence="4" id="KW-0106">Calcium</keyword>
<dbReference type="PRINTS" id="PR00313">
    <property type="entry name" value="CABNDNGRPT"/>
</dbReference>
<dbReference type="GO" id="GO:0007156">
    <property type="term" value="P:homophilic cell adhesion via plasma membrane adhesion molecules"/>
    <property type="evidence" value="ECO:0007669"/>
    <property type="project" value="InterPro"/>
</dbReference>
<evidence type="ECO:0000256" key="5">
    <source>
        <dbReference type="ARBA" id="ARBA00022989"/>
    </source>
</evidence>
<dbReference type="SMART" id="SM00112">
    <property type="entry name" value="CA"/>
    <property type="match status" value="8"/>
</dbReference>
<evidence type="ECO:0000256" key="1">
    <source>
        <dbReference type="ARBA" id="ARBA00022692"/>
    </source>
</evidence>
<dbReference type="SUPFAM" id="SSF51120">
    <property type="entry name" value="beta-Roll"/>
    <property type="match status" value="1"/>
</dbReference>
<evidence type="ECO:0000313" key="8">
    <source>
        <dbReference type="Proteomes" id="UP000254925"/>
    </source>
</evidence>
<accession>A0A370HHS1</accession>
<feature type="domain" description="Cadherin" evidence="6">
    <location>
        <begin position="2139"/>
        <end position="2237"/>
    </location>
</feature>
<keyword evidence="5" id="KW-0472">Membrane</keyword>
<dbReference type="SMART" id="SM00237">
    <property type="entry name" value="Calx_beta"/>
    <property type="match status" value="3"/>
</dbReference>
<protein>
    <submittedName>
        <fullName evidence="7">Calx-beta domain-containing protein</fullName>
    </submittedName>
</protein>
<keyword evidence="8" id="KW-1185">Reference proteome</keyword>
<proteinExistence type="predicted"/>
<comment type="caution">
    <text evidence="7">The sequence shown here is derived from an EMBL/GenBank/DDBJ whole genome shotgun (WGS) entry which is preliminary data.</text>
</comment>
<feature type="domain" description="Cadherin" evidence="6">
    <location>
        <begin position="142"/>
        <end position="247"/>
    </location>
</feature>
<gene>
    <name evidence="7" type="ORF">DES45_11146</name>
</gene>
<dbReference type="InterPro" id="IPR018511">
    <property type="entry name" value="Hemolysin-typ_Ca-bd_CS"/>
</dbReference>
<dbReference type="OrthoDB" id="8014963at2"/>
<evidence type="ECO:0000256" key="4">
    <source>
        <dbReference type="ARBA" id="ARBA00022837"/>
    </source>
</evidence>
<organism evidence="7 8">
    <name type="scientific">Microvirga subterranea</name>
    <dbReference type="NCBI Taxonomy" id="186651"/>
    <lineage>
        <taxon>Bacteria</taxon>
        <taxon>Pseudomonadati</taxon>
        <taxon>Pseudomonadota</taxon>
        <taxon>Alphaproteobacteria</taxon>
        <taxon>Hyphomicrobiales</taxon>
        <taxon>Methylobacteriaceae</taxon>
        <taxon>Microvirga</taxon>
    </lineage>
</organism>
<dbReference type="InterPro" id="IPR011049">
    <property type="entry name" value="Serralysin-like_metalloprot_C"/>
</dbReference>
<keyword evidence="1" id="KW-0812">Transmembrane</keyword>
<reference evidence="7 8" key="1">
    <citation type="submission" date="2018-07" db="EMBL/GenBank/DDBJ databases">
        <title>Genomic Encyclopedia of Type Strains, Phase IV (KMG-IV): sequencing the most valuable type-strain genomes for metagenomic binning, comparative biology and taxonomic classification.</title>
        <authorList>
            <person name="Goeker M."/>
        </authorList>
    </citation>
    <scope>NUCLEOTIDE SEQUENCE [LARGE SCALE GENOMIC DNA]</scope>
    <source>
        <strain evidence="7 8">DSM 14364</strain>
    </source>
</reference>
<dbReference type="PROSITE" id="PS50268">
    <property type="entry name" value="CADHERIN_2"/>
    <property type="match status" value="12"/>
</dbReference>
<feature type="domain" description="Cadherin" evidence="6">
    <location>
        <begin position="2245"/>
        <end position="2357"/>
    </location>
</feature>
<dbReference type="CDD" id="cd11304">
    <property type="entry name" value="Cadherin_repeat"/>
    <property type="match status" value="8"/>
</dbReference>
<evidence type="ECO:0000259" key="6">
    <source>
        <dbReference type="PROSITE" id="PS50268"/>
    </source>
</evidence>
<evidence type="ECO:0000256" key="2">
    <source>
        <dbReference type="ARBA" id="ARBA00022729"/>
    </source>
</evidence>
<dbReference type="Gene3D" id="2.150.10.10">
    <property type="entry name" value="Serralysin-like metalloprotease, C-terminal"/>
    <property type="match status" value="1"/>
</dbReference>
<dbReference type="InterPro" id="IPR002126">
    <property type="entry name" value="Cadherin-like_dom"/>
</dbReference>
<dbReference type="Proteomes" id="UP000254925">
    <property type="component" value="Unassembled WGS sequence"/>
</dbReference>
<dbReference type="PANTHER" id="PTHR24026:SF126">
    <property type="entry name" value="PROTOCADHERIN FAT 4"/>
    <property type="match status" value="1"/>
</dbReference>
<keyword evidence="3" id="KW-0677">Repeat</keyword>
<feature type="domain" description="Cadherin" evidence="6">
    <location>
        <begin position="1650"/>
        <end position="1772"/>
    </location>
</feature>
<dbReference type="GO" id="GO:0005509">
    <property type="term" value="F:calcium ion binding"/>
    <property type="evidence" value="ECO:0007669"/>
    <property type="project" value="InterPro"/>
</dbReference>
<dbReference type="Pfam" id="PF00028">
    <property type="entry name" value="Cadherin"/>
    <property type="match status" value="1"/>
</dbReference>
<dbReference type="PANTHER" id="PTHR24026">
    <property type="entry name" value="FAT ATYPICAL CADHERIN-RELATED"/>
    <property type="match status" value="1"/>
</dbReference>
<feature type="domain" description="Cadherin" evidence="6">
    <location>
        <begin position="1091"/>
        <end position="1179"/>
    </location>
</feature>
<dbReference type="PROSITE" id="PS00330">
    <property type="entry name" value="HEMOLYSIN_CALCIUM"/>
    <property type="match status" value="1"/>
</dbReference>
<feature type="domain" description="Cadherin" evidence="6">
    <location>
        <begin position="1191"/>
        <end position="1289"/>
    </location>
</feature>
<dbReference type="EMBL" id="QQBB01000011">
    <property type="protein sequence ID" value="RDI54870.1"/>
    <property type="molecule type" value="Genomic_DNA"/>
</dbReference>
<dbReference type="SUPFAM" id="SSF49313">
    <property type="entry name" value="Cadherin-like"/>
    <property type="match status" value="7"/>
</dbReference>
<evidence type="ECO:0000313" key="7">
    <source>
        <dbReference type="EMBL" id="RDI54870.1"/>
    </source>
</evidence>
<dbReference type="InterPro" id="IPR001343">
    <property type="entry name" value="Hemolysn_Ca-bd"/>
</dbReference>
<feature type="domain" description="Cadherin" evidence="6">
    <location>
        <begin position="1437"/>
        <end position="1517"/>
    </location>
</feature>
<dbReference type="InterPro" id="IPR003644">
    <property type="entry name" value="Calx_beta"/>
</dbReference>
<dbReference type="Gene3D" id="2.60.40.2030">
    <property type="match status" value="4"/>
</dbReference>
<name>A0A370HHS1_9HYPH</name>
<evidence type="ECO:0000256" key="3">
    <source>
        <dbReference type="ARBA" id="ARBA00022737"/>
    </source>
</evidence>
<dbReference type="PRINTS" id="PR00205">
    <property type="entry name" value="CADHERIN"/>
</dbReference>
<dbReference type="Pfam" id="PF03160">
    <property type="entry name" value="Calx-beta"/>
    <property type="match status" value="4"/>
</dbReference>
<dbReference type="RefSeq" id="WP_114772359.1">
    <property type="nucleotide sequence ID" value="NZ_QQBB01000011.1"/>
</dbReference>
<feature type="domain" description="Cadherin" evidence="6">
    <location>
        <begin position="1772"/>
        <end position="1898"/>
    </location>
</feature>
<feature type="domain" description="Cadherin" evidence="6">
    <location>
        <begin position="961"/>
        <end position="1063"/>
    </location>
</feature>
<dbReference type="Pfam" id="PF17963">
    <property type="entry name" value="Big_9"/>
    <property type="match status" value="1"/>
</dbReference>
<dbReference type="GO" id="GO:0007154">
    <property type="term" value="P:cell communication"/>
    <property type="evidence" value="ECO:0007669"/>
    <property type="project" value="InterPro"/>
</dbReference>
<keyword evidence="5" id="KW-1133">Transmembrane helix</keyword>
<dbReference type="Gene3D" id="2.60.40.60">
    <property type="entry name" value="Cadherins"/>
    <property type="match status" value="9"/>
</dbReference>
<dbReference type="GO" id="GO:0005886">
    <property type="term" value="C:plasma membrane"/>
    <property type="evidence" value="ECO:0007669"/>
    <property type="project" value="UniProtKB-SubCell"/>
</dbReference>
<dbReference type="Pfam" id="PF00353">
    <property type="entry name" value="HemolysinCabind"/>
    <property type="match status" value="1"/>
</dbReference>
<feature type="domain" description="Cadherin" evidence="6">
    <location>
        <begin position="2044"/>
        <end position="2132"/>
    </location>
</feature>
<feature type="domain" description="Cadherin" evidence="6">
    <location>
        <begin position="1303"/>
        <end position="1408"/>
    </location>
</feature>
<dbReference type="InterPro" id="IPR015919">
    <property type="entry name" value="Cadherin-like_sf"/>
</dbReference>
<keyword evidence="2" id="KW-0732">Signal</keyword>
<sequence>MINSLELQAAAGNGAAQGENPWTVLINENIETGTHVGTLIGCNAPGLTFRIFDDEGNEQGADGRYTVVGSENADGTYTYRLVVLNGGNALFNAEDSVNGGVHSFIVQAYQDEDLVGEGQLEVVLNDINDAPTTPTISLGGFIADNSLEGDFVARLRSTDDDGDPIGFQFKFIDDEGNTVYSLTSKDGLFRMDGAGQIVVADDTRLPGHGIRLPVYEIVARDAFGGETSNSITIEIRDANNPPSAPVFTDGEINENVGNDAYVGTLTATDPDQETVAFVFADTGTNVSSGNRFWIDANGRILVKDRSQIQVESGDFDEYTYTIISRDGQVDGGTTEIRIKVNNLPDDANPLPSAPRWDDGVTGGIQETVGANYVVGDLFSEDPDGGQVTFKFRYFDEASQQFVLRDISQDNAFKIVSGQIVVNDWAAIQVNDGDNGNFTYDVVAIDNEGGETIGPVTVTVQDVPNVVGFDAGTVSISQVEGNDDIISYTYTLRRTNNFGETKVAWSLSGDVDRADFPGLALPFGEATFQNGSYTTTITVTVSGDTTYEADEEFTITLLEVTSGEGTIGSNSTASGTIENDDAEPMLPTVQFGNFLEPEILEGNSGTRTVTFQVVRDSTAGSPVVHWQVSGSQVNAADFAGGVIPSGEVRFAAGSFVADITIEIASDTTFESHEQFFVTLTSAEGAVIGNRSVVGAVIFNDDIQPTVPVVQFDQGSLTVERTEGSNTQLVQYTFDLVRNTNVGTSTVKWNIRPGTADQSDFGGGLPSGQVEFQDGSYTAQVKFWLPGDVIFEGDETFQVWLTRIDGGNAEIGNDMMAVGVIKDDDPPPAPIVQFDSSSMEVIAVEGDTGSVTYTFRLVRDRTDVRSVVNWSVLALTADADDFGGTLPSGQATFEIGENSCNITFTVSGDKLDEVEELFQVLLGQVAGGNAELGQNILASGHIQDDDESPTVPAWSGGAQYRAIFDTASGGAPVGDLAATDGDNDPVSFLFKWIDSNTGATVYDTVSRDGKFKIVGGQVVVEGSIQVTDGNDDPLSYTIVARDGNGNETEGEIEIVVQDMNRNPIFDSINPSGQGQPGGEGVILVSELVGANEIAVAAAHDLDIGQTVTYSLMNDYNGLFAIDATSGKIRVTNPTLLAVDAGDDREYAVVVRVEDGANGSAQQTVLFKILDVPNPDNTEPVIQSVLASGENSENGADNSIVIDEHVPSGIIAKVTAVDPDQGQTLSYALEDDANDLFSITADGDIVIDQSRLPTIHYDLSYNLTVVVADGAGGVDRRLVKIIVKNVNQNPVIQSITASTNGEGGTHDGNYAIVVSERDGIGEIGTVLATDPDQGQTIFYGLAGTNGDYNGLFRIDSAGKIHVANATLLAVDSDTVYELTVRVYDGFNGLAEQTVLVKILNDNIPGNGEPVINRVIASGNGQPGTVDDMILIADIASAGEIGNVIAEDPDTTDVLTYALVDDYNDLFSIDQTTGKISIARPELLGDAGQVYTLTVKVADGRGGMDQHDVSIQVVANAAPDIILAPGGQTSWTTTDLQEVTPFLDLSFEDADDGATSITVRVAFNDAQGDLVFDETDFPDVTVEQAEGSLRVSGAQDKVTQFMQALVFRPLPRPTAPVDDPQTTNFTVTVSDRFGASDTIAVDVLAKAENRGPTAITITENTIQENAALGRLAGTLGNNDPNQGDTFVYELLDDANDRFFVRRDPNDGLWKIYTQAAIDYDNDPDLEVNPNNPAEKWFNIQVKVTDRGGAAGGLSKTEWLKVFITDENPDTNYDPIGATLTNTSIAENSNPGSEIGILGGVDRNGGDTFTFAVVDHSASDSRSAHGKFAISTDGTKLILADGFRPNYEANDPLLQIERDGSGNIVRKFYVVYVEVRDAADTNPNPVRQKFEINIGNLNEAPLFDVNGATTRTTPVGSPIAALADIELFDDDGDTLTLQITFDKSKGGLTFTDTDVDGVTVGGPQDVLNERTYTLTGKADKLMAFLDLAQFTATAAGDTVFDFFVTDGQNQVTPTETITVNATATGNRAPTDLLLNNGTSVLVMENQAVVGNLSATDLDRDTLTYRIIDDPDAMFAIVGNAVEGYRIRVAPFKNLNWENKQVHTVTVEVTDGRGGTVTQEFTINVDNQDPENNNAPTGLTLTGGTIQENSLWGTLVGTLQGVDADPIDSLVYTLLQDDDNKFEIVGNELRLKQGATLNYEDKRFHDIVVRVTDLNGTGLSYDKAFRINVGDIPDPEDPHAPTGIVLSRNYIYENQSAGAQVGTLIGLDQDGGDTLTYTIEPGGDAGGRFTLATIDGVTKLVTSDVLDYEDPTIQTEMIYGVEHRYFNVQVRVTDGTQRFKVETLKVYVNDIVNEGTVNHAPTNIDISNNTVREYATTTVLVGQLTQFDQEGDALTYRLIDSAGGRFTLAGTEIRVDKGYLIDFEQKRDWQITVQADDGRGGITEKTINISVRNLGVELLTGTDFGDKLFGGTRNDRFTGGMGDDTLSGAGGNDTLDGGAGSDVFMFTTRPNATTNMDTIKNFDSGDRIHLTKSAVAFAALGALGELTDLEFEIGTVATKTTTRILYDDQSGKLYYDSNGSAAGGQVQFALLETKPVLNHTHFWVI</sequence>
<dbReference type="InterPro" id="IPR038081">
    <property type="entry name" value="CalX-like_sf"/>
</dbReference>
<feature type="domain" description="Cadherin" evidence="6">
    <location>
        <begin position="244"/>
        <end position="356"/>
    </location>
</feature>